<dbReference type="RefSeq" id="WP_214059218.1">
    <property type="nucleotide sequence ID" value="NZ_BAAAHS010000014.1"/>
</dbReference>
<dbReference type="Gene3D" id="3.40.50.620">
    <property type="entry name" value="HUPs"/>
    <property type="match status" value="2"/>
</dbReference>
<feature type="domain" description="UspA" evidence="2">
    <location>
        <begin position="164"/>
        <end position="299"/>
    </location>
</feature>
<evidence type="ECO:0000259" key="2">
    <source>
        <dbReference type="Pfam" id="PF00582"/>
    </source>
</evidence>
<dbReference type="InterPro" id="IPR006015">
    <property type="entry name" value="Universal_stress_UspA"/>
</dbReference>
<organism evidence="3 4">
    <name type="scientific">Nocardioides aquaticus</name>
    <dbReference type="NCBI Taxonomy" id="160826"/>
    <lineage>
        <taxon>Bacteria</taxon>
        <taxon>Bacillati</taxon>
        <taxon>Actinomycetota</taxon>
        <taxon>Actinomycetes</taxon>
        <taxon>Propionibacteriales</taxon>
        <taxon>Nocardioidaceae</taxon>
        <taxon>Nocardioides</taxon>
    </lineage>
</organism>
<reference evidence="3 4" key="1">
    <citation type="submission" date="2021-05" db="EMBL/GenBank/DDBJ databases">
        <title>Complete genome of Nocardioides aquaticus KCTC 9944T isolated from meromictic and hypersaline Ekho Lake, Antarctica.</title>
        <authorList>
            <person name="Hwang K."/>
            <person name="Kim K.M."/>
            <person name="Choe H."/>
        </authorList>
    </citation>
    <scope>NUCLEOTIDE SEQUENCE [LARGE SCALE GENOMIC DNA]</scope>
    <source>
        <strain evidence="3 4">KCTC 9944</strain>
    </source>
</reference>
<sequence>MSPTSSPAITPGSIVVGIDGSASSTRALDWAARQAALEHRPLALLHAAHLGGAGETLWDGLQGAEVGRVLDDLTRSGQELLAASADRVRQQEPGLEVQEVVTTDDPRELLLGGTATAAMTVLGSRGLGPVKSLLLGSVSLAVSKHAAGPVVIVRETEPEAAHGRVVVEVDGTADSLPAIELAYRTAAFRGLPLTALHVFWDAVHHDSEEHVVAEDEEGLGDVRALLSEAVAGMQEQYPEVEDRLVLERGFRDRQLIRAGETAALVVVGARHRGRVDDFLHASVAATVVEHARCDVAVVPAGTP</sequence>
<protein>
    <submittedName>
        <fullName evidence="3">Universal stress protein</fullName>
    </submittedName>
</protein>
<gene>
    <name evidence="3" type="ORF">ENKNEFLB_02206</name>
</gene>
<evidence type="ECO:0000256" key="1">
    <source>
        <dbReference type="ARBA" id="ARBA00008791"/>
    </source>
</evidence>
<dbReference type="PRINTS" id="PR01438">
    <property type="entry name" value="UNVRSLSTRESS"/>
</dbReference>
<dbReference type="PANTHER" id="PTHR31964">
    <property type="entry name" value="ADENINE NUCLEOTIDE ALPHA HYDROLASES-LIKE SUPERFAMILY PROTEIN"/>
    <property type="match status" value="1"/>
</dbReference>
<evidence type="ECO:0000313" key="4">
    <source>
        <dbReference type="Proteomes" id="UP000679307"/>
    </source>
</evidence>
<dbReference type="PANTHER" id="PTHR31964:SF113">
    <property type="entry name" value="USPA DOMAIN-CONTAINING PROTEIN"/>
    <property type="match status" value="1"/>
</dbReference>
<dbReference type="SUPFAM" id="SSF52402">
    <property type="entry name" value="Adenine nucleotide alpha hydrolases-like"/>
    <property type="match status" value="2"/>
</dbReference>
<dbReference type="InterPro" id="IPR006016">
    <property type="entry name" value="UspA"/>
</dbReference>
<keyword evidence="4" id="KW-1185">Reference proteome</keyword>
<name>A0ABX8EJL8_9ACTN</name>
<dbReference type="Pfam" id="PF00582">
    <property type="entry name" value="Usp"/>
    <property type="match status" value="2"/>
</dbReference>
<feature type="domain" description="UspA" evidence="2">
    <location>
        <begin position="14"/>
        <end position="154"/>
    </location>
</feature>
<dbReference type="Proteomes" id="UP000679307">
    <property type="component" value="Chromosome"/>
</dbReference>
<proteinExistence type="inferred from homology"/>
<accession>A0ABX8EJL8</accession>
<evidence type="ECO:0000313" key="3">
    <source>
        <dbReference type="EMBL" id="QVT79816.1"/>
    </source>
</evidence>
<dbReference type="InterPro" id="IPR014729">
    <property type="entry name" value="Rossmann-like_a/b/a_fold"/>
</dbReference>
<comment type="similarity">
    <text evidence="1">Belongs to the universal stress protein A family.</text>
</comment>
<dbReference type="EMBL" id="CP075371">
    <property type="protein sequence ID" value="QVT79816.1"/>
    <property type="molecule type" value="Genomic_DNA"/>
</dbReference>